<feature type="binding site" evidence="9">
    <location>
        <position position="92"/>
    </location>
    <ligand>
        <name>substrate</name>
    </ligand>
</feature>
<dbReference type="InterPro" id="IPR001057">
    <property type="entry name" value="Glu/AcGlu_kinase"/>
</dbReference>
<dbReference type="Proteomes" id="UP001275932">
    <property type="component" value="Unassembled WGS sequence"/>
</dbReference>
<dbReference type="GO" id="GO:0003991">
    <property type="term" value="F:acetylglutamate kinase activity"/>
    <property type="evidence" value="ECO:0007669"/>
    <property type="project" value="UniProtKB-EC"/>
</dbReference>
<keyword evidence="2 9" id="KW-0055">Arginine biosynthesis</keyword>
<organism evidence="11 12">
    <name type="scientific">Intestinicryptomonas porci</name>
    <dbReference type="NCBI Taxonomy" id="2926320"/>
    <lineage>
        <taxon>Bacteria</taxon>
        <taxon>Pseudomonadati</taxon>
        <taxon>Verrucomicrobiota</taxon>
        <taxon>Opitutia</taxon>
        <taxon>Opitutales</taxon>
        <taxon>Intestinicryptomonaceae</taxon>
        <taxon>Intestinicryptomonas</taxon>
    </lineage>
</organism>
<dbReference type="NCBIfam" id="TIGR00761">
    <property type="entry name" value="argB"/>
    <property type="match status" value="1"/>
</dbReference>
<evidence type="ECO:0000256" key="4">
    <source>
        <dbReference type="ARBA" id="ARBA00022679"/>
    </source>
</evidence>
<dbReference type="InterPro" id="IPR036393">
    <property type="entry name" value="AceGlu_kinase-like_sf"/>
</dbReference>
<keyword evidence="5 9" id="KW-0547">Nucleotide-binding</keyword>
<comment type="function">
    <text evidence="9">Catalyzes the ATP-dependent phosphorylation of N-acetyl-L-glutamate.</text>
</comment>
<comment type="subcellular location">
    <subcellularLocation>
        <location evidence="9">Cytoplasm</location>
    </subcellularLocation>
</comment>
<dbReference type="InterPro" id="IPR001048">
    <property type="entry name" value="Asp/Glu/Uridylate_kinase"/>
</dbReference>
<comment type="similarity">
    <text evidence="9">Belongs to the acetylglutamate kinase family. ArgB subfamily.</text>
</comment>
<dbReference type="EMBL" id="JALBUT010000005">
    <property type="protein sequence ID" value="MDX8415521.1"/>
    <property type="molecule type" value="Genomic_DNA"/>
</dbReference>
<comment type="catalytic activity">
    <reaction evidence="8 9">
        <text>N-acetyl-L-glutamate + ATP = N-acetyl-L-glutamyl 5-phosphate + ADP</text>
        <dbReference type="Rhea" id="RHEA:14629"/>
        <dbReference type="ChEBI" id="CHEBI:30616"/>
        <dbReference type="ChEBI" id="CHEBI:44337"/>
        <dbReference type="ChEBI" id="CHEBI:57936"/>
        <dbReference type="ChEBI" id="CHEBI:456216"/>
        <dbReference type="EC" id="2.7.2.8"/>
    </reaction>
</comment>
<sequence>MEAHIESSSKKAGVLIEALPYIKKFQGQTFVVKYGGAFMDDPDPELRKRVAQDISLLAAVGINVVVVHGGGKAISRAMANSGLNVEFKNGMRVTDDAAVKIVENVLNKEVNGEICELLKSCHSSPFSIAGNKVFKCRKHFSHDADGNEIDLGYVGQISEVDADIINGILLQGKIPVISPIAIGESDNHAYNTNADVAAAAVAAALKARRLVFLCDIAGLLRNPKDPSTLISTLHVDEVEDLKKQGIIGGGMLPKVDSSVAAIKAGVRRVHFIDGYMPHSLLLEIFTDKGIGTEITTH</sequence>
<evidence type="ECO:0000256" key="8">
    <source>
        <dbReference type="ARBA" id="ARBA00048141"/>
    </source>
</evidence>
<dbReference type="RefSeq" id="WP_370396968.1">
    <property type="nucleotide sequence ID" value="NZ_JALBUT010000005.1"/>
</dbReference>
<evidence type="ECO:0000256" key="1">
    <source>
        <dbReference type="ARBA" id="ARBA00004828"/>
    </source>
</evidence>
<evidence type="ECO:0000256" key="5">
    <source>
        <dbReference type="ARBA" id="ARBA00022741"/>
    </source>
</evidence>
<feature type="site" description="Transition state stabilizer" evidence="9">
    <location>
        <position position="254"/>
    </location>
</feature>
<dbReference type="PANTHER" id="PTHR23342:SF0">
    <property type="entry name" value="N-ACETYLGLUTAMATE SYNTHASE, MITOCHONDRIAL"/>
    <property type="match status" value="1"/>
</dbReference>
<evidence type="ECO:0000313" key="11">
    <source>
        <dbReference type="EMBL" id="MDX8415521.1"/>
    </source>
</evidence>
<dbReference type="InterPro" id="IPR004662">
    <property type="entry name" value="AcgluKinase_fam"/>
</dbReference>
<reference evidence="11 12" key="1">
    <citation type="submission" date="2022-03" db="EMBL/GenBank/DDBJ databases">
        <title>Novel taxa within the pig intestine.</title>
        <authorList>
            <person name="Wylensek D."/>
            <person name="Bishof K."/>
            <person name="Afrizal A."/>
            <person name="Clavel T."/>
        </authorList>
    </citation>
    <scope>NUCLEOTIDE SEQUENCE [LARGE SCALE GENOMIC DNA]</scope>
    <source>
        <strain evidence="11 12">CLA-KB-P66</strain>
    </source>
</reference>
<evidence type="ECO:0000256" key="2">
    <source>
        <dbReference type="ARBA" id="ARBA00022571"/>
    </source>
</evidence>
<keyword evidence="4 9" id="KW-0808">Transferase</keyword>
<feature type="binding site" evidence="9">
    <location>
        <position position="191"/>
    </location>
    <ligand>
        <name>substrate</name>
    </ligand>
</feature>
<evidence type="ECO:0000256" key="9">
    <source>
        <dbReference type="HAMAP-Rule" id="MF_00082"/>
    </source>
</evidence>
<dbReference type="PANTHER" id="PTHR23342">
    <property type="entry name" value="N-ACETYLGLUTAMATE SYNTHASE"/>
    <property type="match status" value="1"/>
</dbReference>
<name>A0ABU4WG29_9BACT</name>
<gene>
    <name evidence="9 11" type="primary">argB</name>
    <name evidence="11" type="ORF">MOX91_04920</name>
</gene>
<dbReference type="PIRSF" id="PIRSF000728">
    <property type="entry name" value="NAGK"/>
    <property type="match status" value="1"/>
</dbReference>
<dbReference type="Pfam" id="PF00696">
    <property type="entry name" value="AA_kinase"/>
    <property type="match status" value="1"/>
</dbReference>
<evidence type="ECO:0000256" key="6">
    <source>
        <dbReference type="ARBA" id="ARBA00022777"/>
    </source>
</evidence>
<dbReference type="PRINTS" id="PR00474">
    <property type="entry name" value="GLU5KINASE"/>
</dbReference>
<evidence type="ECO:0000256" key="7">
    <source>
        <dbReference type="ARBA" id="ARBA00022840"/>
    </source>
</evidence>
<feature type="site" description="Transition state stabilizer" evidence="9">
    <location>
        <position position="33"/>
    </location>
</feature>
<proteinExistence type="inferred from homology"/>
<keyword evidence="9" id="KW-0963">Cytoplasm</keyword>
<protein>
    <recommendedName>
        <fullName evidence="9">Acetylglutamate kinase</fullName>
        <ecNumber evidence="9">2.7.2.8</ecNumber>
    </recommendedName>
    <alternativeName>
        <fullName evidence="9">N-acetyl-L-glutamate 5-phosphotransferase</fullName>
    </alternativeName>
    <alternativeName>
        <fullName evidence="9">NAG kinase</fullName>
        <shortName evidence="9">NAGK</shortName>
    </alternativeName>
</protein>
<dbReference type="Gene3D" id="3.40.1160.10">
    <property type="entry name" value="Acetylglutamate kinase-like"/>
    <property type="match status" value="1"/>
</dbReference>
<accession>A0ABU4WG29</accession>
<dbReference type="InterPro" id="IPR037528">
    <property type="entry name" value="ArgB"/>
</dbReference>
<keyword evidence="12" id="KW-1185">Reference proteome</keyword>
<keyword evidence="3 9" id="KW-0028">Amino-acid biosynthesis</keyword>
<dbReference type="EC" id="2.7.2.8" evidence="9"/>
<comment type="caution">
    <text evidence="11">The sequence shown here is derived from an EMBL/GenBank/DDBJ whole genome shotgun (WGS) entry which is preliminary data.</text>
</comment>
<evidence type="ECO:0000256" key="3">
    <source>
        <dbReference type="ARBA" id="ARBA00022605"/>
    </source>
</evidence>
<dbReference type="HAMAP" id="MF_00082">
    <property type="entry name" value="ArgB"/>
    <property type="match status" value="1"/>
</dbReference>
<evidence type="ECO:0000259" key="10">
    <source>
        <dbReference type="Pfam" id="PF00696"/>
    </source>
</evidence>
<keyword evidence="7 9" id="KW-0067">ATP-binding</keyword>
<feature type="domain" description="Aspartate/glutamate/uridylate kinase" evidence="10">
    <location>
        <begin position="29"/>
        <end position="273"/>
    </location>
</feature>
<dbReference type="SUPFAM" id="SSF53633">
    <property type="entry name" value="Carbamate kinase-like"/>
    <property type="match status" value="1"/>
</dbReference>
<evidence type="ECO:0000313" key="12">
    <source>
        <dbReference type="Proteomes" id="UP001275932"/>
    </source>
</evidence>
<feature type="binding site" evidence="9">
    <location>
        <begin position="70"/>
        <end position="71"/>
    </location>
    <ligand>
        <name>substrate</name>
    </ligand>
</feature>
<comment type="pathway">
    <text evidence="1 9">Amino-acid biosynthesis; L-arginine biosynthesis; N(2)-acetyl-L-ornithine from L-glutamate: step 2/4.</text>
</comment>
<keyword evidence="6 9" id="KW-0418">Kinase</keyword>